<dbReference type="PROSITE" id="PS50885">
    <property type="entry name" value="HAMP"/>
    <property type="match status" value="1"/>
</dbReference>
<evidence type="ECO:0000256" key="1">
    <source>
        <dbReference type="ARBA" id="ARBA00004429"/>
    </source>
</evidence>
<dbReference type="InterPro" id="IPR000727">
    <property type="entry name" value="T_SNARE_dom"/>
</dbReference>
<evidence type="ECO:0000256" key="9">
    <source>
        <dbReference type="ARBA" id="ARBA00023224"/>
    </source>
</evidence>
<dbReference type="PROSITE" id="PS50111">
    <property type="entry name" value="CHEMOTAXIS_TRANSDUC_2"/>
    <property type="match status" value="1"/>
</dbReference>
<keyword evidence="5" id="KW-0997">Cell inner membrane</keyword>
<keyword evidence="3" id="KW-0488">Methylation</keyword>
<evidence type="ECO:0000256" key="7">
    <source>
        <dbReference type="ARBA" id="ARBA00022989"/>
    </source>
</evidence>
<accession>A0A8I1W821</accession>
<keyword evidence="9 11" id="KW-0807">Transducer</keyword>
<dbReference type="Pfam" id="PF00015">
    <property type="entry name" value="MCPsignal"/>
    <property type="match status" value="1"/>
</dbReference>
<evidence type="ECO:0000256" key="6">
    <source>
        <dbReference type="ARBA" id="ARBA00022692"/>
    </source>
</evidence>
<dbReference type="PANTHER" id="PTHR32089:SF39">
    <property type="entry name" value="METHYL-ACCEPTING CHEMOTAXIS PROTEIN HLYB"/>
    <property type="match status" value="1"/>
</dbReference>
<evidence type="ECO:0000259" key="14">
    <source>
        <dbReference type="PROSITE" id="PS50885"/>
    </source>
</evidence>
<gene>
    <name evidence="15" type="ORF">J2R62_07430</name>
</gene>
<reference evidence="15" key="1">
    <citation type="submission" date="2021-03" db="EMBL/GenBank/DDBJ databases">
        <title>Plesiomonas shigelloides zfcc0051, isolated from zebrafish feces.</title>
        <authorList>
            <person name="Vanderhoek Z."/>
            <person name="Gaulke C."/>
        </authorList>
    </citation>
    <scope>NUCLEOTIDE SEQUENCE</scope>
    <source>
        <strain evidence="15">Zfcc0051</strain>
    </source>
</reference>
<dbReference type="CDD" id="cd12912">
    <property type="entry name" value="PDC2_MCP_like"/>
    <property type="match status" value="1"/>
</dbReference>
<feature type="domain" description="HAMP" evidence="14">
    <location>
        <begin position="311"/>
        <end position="365"/>
    </location>
</feature>
<name>A0A8I1W821_PLESH</name>
<dbReference type="InterPro" id="IPR004089">
    <property type="entry name" value="MCPsignal_dom"/>
</dbReference>
<dbReference type="Gene3D" id="3.30.450.20">
    <property type="entry name" value="PAS domain"/>
    <property type="match status" value="1"/>
</dbReference>
<protein>
    <submittedName>
        <fullName evidence="15">Methyl-accepting chemotaxis protein</fullName>
    </submittedName>
</protein>
<dbReference type="GO" id="GO:0005886">
    <property type="term" value="C:plasma membrane"/>
    <property type="evidence" value="ECO:0007669"/>
    <property type="project" value="UniProtKB-SubCell"/>
</dbReference>
<evidence type="ECO:0000259" key="13">
    <source>
        <dbReference type="PROSITE" id="PS50192"/>
    </source>
</evidence>
<evidence type="ECO:0000256" key="5">
    <source>
        <dbReference type="ARBA" id="ARBA00022519"/>
    </source>
</evidence>
<dbReference type="GO" id="GO:0006935">
    <property type="term" value="P:chemotaxis"/>
    <property type="evidence" value="ECO:0007669"/>
    <property type="project" value="UniProtKB-KW"/>
</dbReference>
<dbReference type="EMBL" id="JAFNAA010000006">
    <property type="protein sequence ID" value="MBO1108052.1"/>
    <property type="molecule type" value="Genomic_DNA"/>
</dbReference>
<dbReference type="CDD" id="cd06225">
    <property type="entry name" value="HAMP"/>
    <property type="match status" value="1"/>
</dbReference>
<evidence type="ECO:0000256" key="4">
    <source>
        <dbReference type="ARBA" id="ARBA00022500"/>
    </source>
</evidence>
<dbReference type="PROSITE" id="PS50192">
    <property type="entry name" value="T_SNARE"/>
    <property type="match status" value="1"/>
</dbReference>
<comment type="subcellular location">
    <subcellularLocation>
        <location evidence="1">Cell inner membrane</location>
        <topology evidence="1">Multi-pass membrane protein</topology>
    </subcellularLocation>
</comment>
<proteinExistence type="inferred from homology"/>
<feature type="domain" description="Methyl-accepting transducer" evidence="12">
    <location>
        <begin position="370"/>
        <end position="606"/>
    </location>
</feature>
<dbReference type="Pfam" id="PF00672">
    <property type="entry name" value="HAMP"/>
    <property type="match status" value="1"/>
</dbReference>
<dbReference type="Gene3D" id="1.10.287.950">
    <property type="entry name" value="Methyl-accepting chemotaxis protein"/>
    <property type="match status" value="1"/>
</dbReference>
<comment type="similarity">
    <text evidence="10">Belongs to the methyl-accepting chemotaxis (MCP) protein family.</text>
</comment>
<dbReference type="GO" id="GO:0007165">
    <property type="term" value="P:signal transduction"/>
    <property type="evidence" value="ECO:0007669"/>
    <property type="project" value="UniProtKB-KW"/>
</dbReference>
<feature type="domain" description="T-SNARE coiled-coil homology" evidence="13">
    <location>
        <begin position="557"/>
        <end position="606"/>
    </location>
</feature>
<organism evidence="15 16">
    <name type="scientific">Plesiomonas shigelloides</name>
    <name type="common">Aeromonas shigelloides</name>
    <dbReference type="NCBI Taxonomy" id="703"/>
    <lineage>
        <taxon>Bacteria</taxon>
        <taxon>Pseudomonadati</taxon>
        <taxon>Pseudomonadota</taxon>
        <taxon>Gammaproteobacteria</taxon>
        <taxon>Enterobacterales</taxon>
        <taxon>Enterobacteriaceae</taxon>
        <taxon>Plesiomonas</taxon>
    </lineage>
</organism>
<dbReference type="AlphaFoldDB" id="A0A8I1W821"/>
<evidence type="ECO:0000313" key="16">
    <source>
        <dbReference type="Proteomes" id="UP000664658"/>
    </source>
</evidence>
<keyword evidence="7" id="KW-1133">Transmembrane helix</keyword>
<keyword evidence="2" id="KW-1003">Cell membrane</keyword>
<dbReference type="FunFam" id="1.10.287.950:FF:000001">
    <property type="entry name" value="Methyl-accepting chemotaxis sensory transducer"/>
    <property type="match status" value="1"/>
</dbReference>
<dbReference type="RefSeq" id="WP_207541934.1">
    <property type="nucleotide sequence ID" value="NZ_JAFNAA010000006.1"/>
</dbReference>
<dbReference type="CDD" id="cd11386">
    <property type="entry name" value="MCP_signal"/>
    <property type="match status" value="1"/>
</dbReference>
<dbReference type="InterPro" id="IPR003660">
    <property type="entry name" value="HAMP_dom"/>
</dbReference>
<evidence type="ECO:0000256" key="11">
    <source>
        <dbReference type="PROSITE-ProRule" id="PRU00284"/>
    </source>
</evidence>
<evidence type="ECO:0000256" key="2">
    <source>
        <dbReference type="ARBA" id="ARBA00022475"/>
    </source>
</evidence>
<evidence type="ECO:0000259" key="12">
    <source>
        <dbReference type="PROSITE" id="PS50111"/>
    </source>
</evidence>
<keyword evidence="6" id="KW-0812">Transmembrane</keyword>
<evidence type="ECO:0000256" key="8">
    <source>
        <dbReference type="ARBA" id="ARBA00023136"/>
    </source>
</evidence>
<keyword evidence="8" id="KW-0472">Membrane</keyword>
<sequence>MMSITAFLRRFTLRQKILLSVSLFILLSNLIAGTLGYRSAEALIRHQQLDEYLPALLEGERNALNGEFETLKQATRQIAENPFLLNFAAQGFPAEQEPQLIALLNQVKQQFNLTTTTFVDRQSNRFWNQDGFLRVLNPQQDGWYFPYRDSGRTWDNSIYREANGNLKLFVNYQQTNGRGMSGLAQPLDAVIARLRAIKIKDSGFVFLTDGSGNVRLHPDNSVKDMTPLTQLYQGNSAALLNPQHTSVQESSRNGVPVLVVSTLIPALNWYLVAEVPQAEVFASLQQLLWQLLSWGIGGGIVMLLIAALVTHRLLQPLSESARLFTELGDGSGDLQRRLPAQGQDELAQLARGFNRFADKIQHSLQAVADTANALRTSAEKVAEESERSRLDSHAQRDKTLMVVTAINQMGATVQEIAGNASVAADATQGAEHASEQGLTIVGNTKQTIQNLADDMHNMGSVITTLAGQTESIGTILDTIRGISDQTNLLALNAAIEAARAGEQGRGFAVVAEEVRKLASRTSDSTAEIQSMIDRLQQEAQHAVQASSRSHERSLHGVQSAEEVQHSLNDIAARIAQLSDMNTQVAAATEEQSTVVQDINQNLDSINQLTEQNAGTAELLSEQAAGLRSLSQQLEQLVSAFRV</sequence>
<keyword evidence="4" id="KW-0145">Chemotaxis</keyword>
<evidence type="ECO:0000256" key="3">
    <source>
        <dbReference type="ARBA" id="ARBA00022481"/>
    </source>
</evidence>
<comment type="caution">
    <text evidence="15">The sequence shown here is derived from an EMBL/GenBank/DDBJ whole genome shotgun (WGS) entry which is preliminary data.</text>
</comment>
<dbReference type="SMART" id="SM00283">
    <property type="entry name" value="MA"/>
    <property type="match status" value="1"/>
</dbReference>
<dbReference type="PANTHER" id="PTHR32089">
    <property type="entry name" value="METHYL-ACCEPTING CHEMOTAXIS PROTEIN MCPB"/>
    <property type="match status" value="1"/>
</dbReference>
<evidence type="ECO:0000313" key="15">
    <source>
        <dbReference type="EMBL" id="MBO1108052.1"/>
    </source>
</evidence>
<dbReference type="Proteomes" id="UP000664658">
    <property type="component" value="Unassembled WGS sequence"/>
</dbReference>
<dbReference type="SMART" id="SM00304">
    <property type="entry name" value="HAMP"/>
    <property type="match status" value="1"/>
</dbReference>
<evidence type="ECO:0000256" key="10">
    <source>
        <dbReference type="ARBA" id="ARBA00029447"/>
    </source>
</evidence>
<dbReference type="SUPFAM" id="SSF58104">
    <property type="entry name" value="Methyl-accepting chemotaxis protein (MCP) signaling domain"/>
    <property type="match status" value="1"/>
</dbReference>